<evidence type="ECO:0000313" key="3">
    <source>
        <dbReference type="Proteomes" id="UP000298663"/>
    </source>
</evidence>
<feature type="compositionally biased region" description="Low complexity" evidence="1">
    <location>
        <begin position="21"/>
        <end position="30"/>
    </location>
</feature>
<dbReference type="AlphaFoldDB" id="A0A4V6A4D1"/>
<reference evidence="2 3" key="1">
    <citation type="journal article" date="2015" name="Genome Biol.">
        <title>Comparative genomics of Steinernema reveals deeply conserved gene regulatory networks.</title>
        <authorList>
            <person name="Dillman A.R."/>
            <person name="Macchietto M."/>
            <person name="Porter C.F."/>
            <person name="Rogers A."/>
            <person name="Williams B."/>
            <person name="Antoshechkin I."/>
            <person name="Lee M.M."/>
            <person name="Goodwin Z."/>
            <person name="Lu X."/>
            <person name="Lewis E.E."/>
            <person name="Goodrich-Blair H."/>
            <person name="Stock S.P."/>
            <person name="Adams B.J."/>
            <person name="Sternberg P.W."/>
            <person name="Mortazavi A."/>
        </authorList>
    </citation>
    <scope>NUCLEOTIDE SEQUENCE [LARGE SCALE GENOMIC DNA]</scope>
    <source>
        <strain evidence="2 3">ALL</strain>
    </source>
</reference>
<reference evidence="2 3" key="2">
    <citation type="journal article" date="2019" name="G3 (Bethesda)">
        <title>Hybrid Assembly of the Genome of the Entomopathogenic Nematode Steinernema carpocapsae Identifies the X-Chromosome.</title>
        <authorList>
            <person name="Serra L."/>
            <person name="Macchietto M."/>
            <person name="Macias-Munoz A."/>
            <person name="McGill C.J."/>
            <person name="Rodriguez I.M."/>
            <person name="Rodriguez B."/>
            <person name="Murad R."/>
            <person name="Mortazavi A."/>
        </authorList>
    </citation>
    <scope>NUCLEOTIDE SEQUENCE [LARGE SCALE GENOMIC DNA]</scope>
    <source>
        <strain evidence="2 3">ALL</strain>
    </source>
</reference>
<evidence type="ECO:0000313" key="2">
    <source>
        <dbReference type="EMBL" id="TKR86545.1"/>
    </source>
</evidence>
<feature type="region of interest" description="Disordered" evidence="1">
    <location>
        <begin position="21"/>
        <end position="89"/>
    </location>
</feature>
<keyword evidence="3" id="KW-1185">Reference proteome</keyword>
<dbReference type="Proteomes" id="UP000298663">
    <property type="component" value="Unassembled WGS sequence"/>
</dbReference>
<comment type="caution">
    <text evidence="2">The sequence shown here is derived from an EMBL/GenBank/DDBJ whole genome shotgun (WGS) entry which is preliminary data.</text>
</comment>
<sequence length="103" mass="11997">MVRKRSKSSRIREMFQNLRRNSSSYSVSRVTQIKRDSSSEAVTEKKPDKSIKRSQSAPPNSQKTRTAENGKLFEKVRQENANRSLNRTKEDLDELEQILKKVN</sequence>
<evidence type="ECO:0000256" key="1">
    <source>
        <dbReference type="SAM" id="MobiDB-lite"/>
    </source>
</evidence>
<proteinExistence type="predicted"/>
<accession>A0A4V6A4D1</accession>
<gene>
    <name evidence="2" type="ORF">L596_011120</name>
</gene>
<name>A0A4V6A4D1_STECR</name>
<feature type="compositionally biased region" description="Basic and acidic residues" evidence="1">
    <location>
        <begin position="33"/>
        <end position="51"/>
    </location>
</feature>
<dbReference type="EMBL" id="AZBU02000003">
    <property type="protein sequence ID" value="TKR86545.1"/>
    <property type="molecule type" value="Genomic_DNA"/>
</dbReference>
<protein>
    <submittedName>
        <fullName evidence="2">Uncharacterized protein</fullName>
    </submittedName>
</protein>
<organism evidence="2 3">
    <name type="scientific">Steinernema carpocapsae</name>
    <name type="common">Entomopathogenic nematode</name>
    <dbReference type="NCBI Taxonomy" id="34508"/>
    <lineage>
        <taxon>Eukaryota</taxon>
        <taxon>Metazoa</taxon>
        <taxon>Ecdysozoa</taxon>
        <taxon>Nematoda</taxon>
        <taxon>Chromadorea</taxon>
        <taxon>Rhabditida</taxon>
        <taxon>Tylenchina</taxon>
        <taxon>Panagrolaimomorpha</taxon>
        <taxon>Strongyloidoidea</taxon>
        <taxon>Steinernematidae</taxon>
        <taxon>Steinernema</taxon>
    </lineage>
</organism>
<feature type="compositionally biased region" description="Polar residues" evidence="1">
    <location>
        <begin position="53"/>
        <end position="64"/>
    </location>
</feature>
<feature type="compositionally biased region" description="Basic and acidic residues" evidence="1">
    <location>
        <begin position="65"/>
        <end position="80"/>
    </location>
</feature>